<dbReference type="STRING" id="2340.JV46_03370"/>
<gene>
    <name evidence="5" type="primary">rfaH</name>
    <name evidence="6" type="ORF">BOV88_07130</name>
    <name evidence="5" type="ORF">JV46_03370</name>
</gene>
<dbReference type="EMBL" id="JRAA01000002">
    <property type="protein sequence ID" value="KHF24814.1"/>
    <property type="molecule type" value="Genomic_DNA"/>
</dbReference>
<dbReference type="Gene3D" id="3.30.70.940">
    <property type="entry name" value="NusG, N-terminal domain"/>
    <property type="match status" value="1"/>
</dbReference>
<dbReference type="Pfam" id="PF02357">
    <property type="entry name" value="NusG"/>
    <property type="match status" value="1"/>
</dbReference>
<dbReference type="SUPFAM" id="SSF82679">
    <property type="entry name" value="N-utilization substance G protein NusG, N-terminal domain"/>
    <property type="match status" value="1"/>
</dbReference>
<reference evidence="5 7" key="1">
    <citation type="journal article" date="2014" name="BMC Genomics">
        <title>The genome of the intracellular bacterium of the coastal bivalve, Solemya velum: a blueprint for thriving in and out of symbiosis.</title>
        <authorList>
            <person name="Dmytrenko O."/>
            <person name="Russell S.L."/>
            <person name="Loo W.T."/>
            <person name="Fontanez K.M."/>
            <person name="Liao L."/>
            <person name="Roeselers G."/>
            <person name="Sharma R."/>
            <person name="Stewart F.J."/>
            <person name="Newton I.L."/>
            <person name="Woyke T."/>
            <person name="Wu D."/>
            <person name="Lang J.M."/>
            <person name="Eisen J.A."/>
            <person name="Cavanaugh C.M."/>
        </authorList>
    </citation>
    <scope>NUCLEOTIDE SEQUENCE [LARGE SCALE GENOMIC DNA]</scope>
    <source>
        <strain evidence="5 7">WH</strain>
    </source>
</reference>
<dbReference type="PANTHER" id="PTHR30265">
    <property type="entry name" value="RHO-INTERACTING TRANSCRIPTION TERMINATION FACTOR NUSG"/>
    <property type="match status" value="1"/>
</dbReference>
<organism evidence="5 7">
    <name type="scientific">Solemya velum gill symbiont</name>
    <dbReference type="NCBI Taxonomy" id="2340"/>
    <lineage>
        <taxon>Bacteria</taxon>
        <taxon>Pseudomonadati</taxon>
        <taxon>Pseudomonadota</taxon>
        <taxon>Gammaproteobacteria</taxon>
        <taxon>sulfur-oxidizing symbionts</taxon>
    </lineage>
</organism>
<sequence>MTWLAVQTKPRQEQIAVDNLERQGFVVYYPRISKRKRLRGSWQMVTSALFPGYLFLQADLQQQDVSVVRSTVGVAKLVRFGTHLVPVPEEVIGFLQQHEDSQLQSRVDKEWPHKPGDRVEITEGPFAGLSGIYQVEKDDERIILLLDLLGRQSNITIERTSLGAVVEE</sequence>
<comment type="caution">
    <text evidence="5">The sequence shown here is derived from an EMBL/GenBank/DDBJ whole genome shotgun (WGS) entry which is preliminary data.</text>
</comment>
<dbReference type="CDD" id="cd06091">
    <property type="entry name" value="KOW_NusG"/>
    <property type="match status" value="1"/>
</dbReference>
<proteinExistence type="predicted"/>
<dbReference type="PANTHER" id="PTHR30265:SF7">
    <property type="entry name" value="TRANSCRIPTION ANTITERMINATION PROTEIN RFAH"/>
    <property type="match status" value="1"/>
</dbReference>
<evidence type="ECO:0000313" key="5">
    <source>
        <dbReference type="EMBL" id="KHF24814.1"/>
    </source>
</evidence>
<dbReference type="Proteomes" id="UP000190962">
    <property type="component" value="Unassembled WGS sequence"/>
</dbReference>
<dbReference type="InterPro" id="IPR006645">
    <property type="entry name" value="NGN-like_dom"/>
</dbReference>
<feature type="domain" description="NusG-like N-terminal" evidence="4">
    <location>
        <begin position="1"/>
        <end position="99"/>
    </location>
</feature>
<dbReference type="GO" id="GO:0006354">
    <property type="term" value="P:DNA-templated transcription elongation"/>
    <property type="evidence" value="ECO:0007669"/>
    <property type="project" value="InterPro"/>
</dbReference>
<evidence type="ECO:0000256" key="1">
    <source>
        <dbReference type="ARBA" id="ARBA00022814"/>
    </source>
</evidence>
<dbReference type="EMBL" id="MPNX01000008">
    <property type="protein sequence ID" value="OOY35083.1"/>
    <property type="molecule type" value="Genomic_DNA"/>
</dbReference>
<dbReference type="InterPro" id="IPR036735">
    <property type="entry name" value="NGN_dom_sf"/>
</dbReference>
<evidence type="ECO:0000313" key="8">
    <source>
        <dbReference type="Proteomes" id="UP000190962"/>
    </source>
</evidence>
<dbReference type="NCBIfam" id="TIGR01955">
    <property type="entry name" value="RfaH"/>
    <property type="match status" value="1"/>
</dbReference>
<reference evidence="6 8" key="2">
    <citation type="submission" date="2016-11" db="EMBL/GenBank/DDBJ databases">
        <title>Mixed transmission modes and dynamic genome evolution in an obligate animal-bacterial symbiosis.</title>
        <authorList>
            <person name="Russell S.L."/>
            <person name="Corbett-Detig R.B."/>
            <person name="Cavanaugh C.M."/>
        </authorList>
    </citation>
    <scope>NUCLEOTIDE SEQUENCE [LARGE SCALE GENOMIC DNA]</scope>
    <source>
        <strain evidence="6">MA-KB16</strain>
    </source>
</reference>
<keyword evidence="1" id="KW-0889">Transcription antitermination</keyword>
<name>A0A0B0HAC6_SOVGS</name>
<dbReference type="AlphaFoldDB" id="A0A0B0HAC6"/>
<dbReference type="InterPro" id="IPR008991">
    <property type="entry name" value="Translation_prot_SH3-like_sf"/>
</dbReference>
<evidence type="ECO:0000313" key="7">
    <source>
        <dbReference type="Proteomes" id="UP000030856"/>
    </source>
</evidence>
<dbReference type="RefSeq" id="WP_052132148.1">
    <property type="nucleotide sequence ID" value="NZ_JRAA01000002.1"/>
</dbReference>
<dbReference type="InterPro" id="IPR043425">
    <property type="entry name" value="NusG-like"/>
</dbReference>
<dbReference type="GO" id="GO:0005829">
    <property type="term" value="C:cytosol"/>
    <property type="evidence" value="ECO:0007669"/>
    <property type="project" value="TreeGrafter"/>
</dbReference>
<protein>
    <submittedName>
        <fullName evidence="5">Transcriptional activator RfaH</fullName>
    </submittedName>
</protein>
<evidence type="ECO:0000259" key="4">
    <source>
        <dbReference type="SMART" id="SM00738"/>
    </source>
</evidence>
<dbReference type="eggNOG" id="COG0250">
    <property type="taxonomic scope" value="Bacteria"/>
</dbReference>
<dbReference type="SUPFAM" id="SSF50104">
    <property type="entry name" value="Translation proteins SH3-like domain"/>
    <property type="match status" value="1"/>
</dbReference>
<accession>A0A0B0HAC6</accession>
<evidence type="ECO:0000256" key="3">
    <source>
        <dbReference type="ARBA" id="ARBA00023163"/>
    </source>
</evidence>
<dbReference type="InterPro" id="IPR010215">
    <property type="entry name" value="Transcription_antiterm_RfaH"/>
</dbReference>
<dbReference type="Proteomes" id="UP000030856">
    <property type="component" value="Unassembled WGS sequence"/>
</dbReference>
<dbReference type="CDD" id="cd09892">
    <property type="entry name" value="NGN_SP_RfaH"/>
    <property type="match status" value="1"/>
</dbReference>
<dbReference type="SMART" id="SM00738">
    <property type="entry name" value="NGN"/>
    <property type="match status" value="1"/>
</dbReference>
<keyword evidence="3" id="KW-0804">Transcription</keyword>
<keyword evidence="7" id="KW-1185">Reference proteome</keyword>
<dbReference type="GO" id="GO:0031564">
    <property type="term" value="P:transcription antitermination"/>
    <property type="evidence" value="ECO:0007669"/>
    <property type="project" value="UniProtKB-KW"/>
</dbReference>
<keyword evidence="2" id="KW-0805">Transcription regulation</keyword>
<evidence type="ECO:0000256" key="2">
    <source>
        <dbReference type="ARBA" id="ARBA00023015"/>
    </source>
</evidence>
<dbReference type="OrthoDB" id="9790639at2"/>
<evidence type="ECO:0000313" key="6">
    <source>
        <dbReference type="EMBL" id="OOY35083.1"/>
    </source>
</evidence>